<evidence type="ECO:0000256" key="7">
    <source>
        <dbReference type="SAM" id="Phobius"/>
    </source>
</evidence>
<keyword evidence="4" id="KW-0378">Hydrolase</keyword>
<dbReference type="GO" id="GO:0016787">
    <property type="term" value="F:hydrolase activity"/>
    <property type="evidence" value="ECO:0007669"/>
    <property type="project" value="UniProtKB-KW"/>
</dbReference>
<dbReference type="OrthoDB" id="4333485at2"/>
<evidence type="ECO:0000313" key="10">
    <source>
        <dbReference type="Proteomes" id="UP000222056"/>
    </source>
</evidence>
<keyword evidence="2" id="KW-1003">Cell membrane</keyword>
<sequence length="158" mass="16428">MAAAVGIVRGTALESAARVAATFGEYGLGWLLLAIGGAGCSAIRGDMRAARRWLAAARAVVLAFLASQVIKRLVRRRRPGAKLARVKLYSDRSFPSAHAACAAAFARSAPYRSAAAAVAKLAAAWVALSRFLVGVHYPSDVAVGLAIGALIGREVVER</sequence>
<accession>A0A1H6FKH3</accession>
<dbReference type="Pfam" id="PF01569">
    <property type="entry name" value="PAP2"/>
    <property type="match status" value="1"/>
</dbReference>
<evidence type="ECO:0000256" key="4">
    <source>
        <dbReference type="ARBA" id="ARBA00022801"/>
    </source>
</evidence>
<gene>
    <name evidence="9" type="ORF">SAMN02745716_0742</name>
</gene>
<dbReference type="RefSeq" id="WP_093116314.1">
    <property type="nucleotide sequence ID" value="NZ_FNWJ01000001.1"/>
</dbReference>
<comment type="subcellular location">
    <subcellularLocation>
        <location evidence="1">Cell membrane</location>
        <topology evidence="1">Multi-pass membrane protein</topology>
    </subcellularLocation>
</comment>
<dbReference type="AlphaFoldDB" id="A0A1H6FKH3"/>
<dbReference type="PANTHER" id="PTHR14969">
    <property type="entry name" value="SPHINGOSINE-1-PHOSPHATE PHOSPHOHYDROLASE"/>
    <property type="match status" value="1"/>
</dbReference>
<protein>
    <submittedName>
        <fullName evidence="9">5'-phosphoribosyl-monophospho-decaprenol phosphatase</fullName>
    </submittedName>
</protein>
<evidence type="ECO:0000313" key="9">
    <source>
        <dbReference type="EMBL" id="SEH11357.1"/>
    </source>
</evidence>
<dbReference type="EMBL" id="FNWJ01000001">
    <property type="protein sequence ID" value="SEH11357.1"/>
    <property type="molecule type" value="Genomic_DNA"/>
</dbReference>
<evidence type="ECO:0000256" key="1">
    <source>
        <dbReference type="ARBA" id="ARBA00004651"/>
    </source>
</evidence>
<proteinExistence type="predicted"/>
<keyword evidence="10" id="KW-1185">Reference proteome</keyword>
<dbReference type="InterPro" id="IPR036938">
    <property type="entry name" value="PAP2/HPO_sf"/>
</dbReference>
<dbReference type="SMART" id="SM00014">
    <property type="entry name" value="acidPPc"/>
    <property type="match status" value="1"/>
</dbReference>
<dbReference type="SUPFAM" id="SSF48317">
    <property type="entry name" value="Acid phosphatase/Vanadium-dependent haloperoxidase"/>
    <property type="match status" value="1"/>
</dbReference>
<keyword evidence="6 7" id="KW-0472">Membrane</keyword>
<dbReference type="GO" id="GO:0005886">
    <property type="term" value="C:plasma membrane"/>
    <property type="evidence" value="ECO:0007669"/>
    <property type="project" value="UniProtKB-SubCell"/>
</dbReference>
<evidence type="ECO:0000256" key="2">
    <source>
        <dbReference type="ARBA" id="ARBA00022475"/>
    </source>
</evidence>
<feature type="transmembrane region" description="Helical" evidence="7">
    <location>
        <begin position="53"/>
        <end position="70"/>
    </location>
</feature>
<evidence type="ECO:0000256" key="3">
    <source>
        <dbReference type="ARBA" id="ARBA00022692"/>
    </source>
</evidence>
<evidence type="ECO:0000256" key="6">
    <source>
        <dbReference type="ARBA" id="ARBA00023136"/>
    </source>
</evidence>
<name>A0A1H6FKH3_THEAL</name>
<dbReference type="Proteomes" id="UP000222056">
    <property type="component" value="Unassembled WGS sequence"/>
</dbReference>
<keyword evidence="3 7" id="KW-0812">Transmembrane</keyword>
<dbReference type="InterPro" id="IPR000326">
    <property type="entry name" value="PAP2/HPO"/>
</dbReference>
<dbReference type="PANTHER" id="PTHR14969:SF62">
    <property type="entry name" value="DECAPRENYLPHOSPHORYL-5-PHOSPHORIBOSE PHOSPHATASE RV3807C-RELATED"/>
    <property type="match status" value="1"/>
</dbReference>
<evidence type="ECO:0000256" key="5">
    <source>
        <dbReference type="ARBA" id="ARBA00022989"/>
    </source>
</evidence>
<organism evidence="9 10">
    <name type="scientific">Thermoleophilum album</name>
    <dbReference type="NCBI Taxonomy" id="29539"/>
    <lineage>
        <taxon>Bacteria</taxon>
        <taxon>Bacillati</taxon>
        <taxon>Actinomycetota</taxon>
        <taxon>Thermoleophilia</taxon>
        <taxon>Thermoleophilales</taxon>
        <taxon>Thermoleophilaceae</taxon>
        <taxon>Thermoleophilum</taxon>
    </lineage>
</organism>
<feature type="domain" description="Phosphatidic acid phosphatase type 2/haloperoxidase" evidence="8">
    <location>
        <begin position="51"/>
        <end position="156"/>
    </location>
</feature>
<keyword evidence="5 7" id="KW-1133">Transmembrane helix</keyword>
<reference evidence="10" key="1">
    <citation type="submission" date="2016-10" db="EMBL/GenBank/DDBJ databases">
        <authorList>
            <person name="Varghese N."/>
            <person name="Submissions S."/>
        </authorList>
    </citation>
    <scope>NUCLEOTIDE SEQUENCE [LARGE SCALE GENOMIC DNA]</scope>
    <source>
        <strain evidence="10">ATCC 35263</strain>
    </source>
</reference>
<dbReference type="Gene3D" id="1.20.144.10">
    <property type="entry name" value="Phosphatidic acid phosphatase type 2/haloperoxidase"/>
    <property type="match status" value="1"/>
</dbReference>
<dbReference type="STRING" id="29539.SAMN02745716_0742"/>
<evidence type="ECO:0000259" key="8">
    <source>
        <dbReference type="SMART" id="SM00014"/>
    </source>
</evidence>